<dbReference type="KEGG" id="mas:Mahau_2850"/>
<proteinExistence type="inferred from homology"/>
<dbReference type="InterPro" id="IPR052021">
    <property type="entry name" value="Type-I_RS_S_subunit"/>
</dbReference>
<dbReference type="HOGENOM" id="CLU_021095_0_1_9"/>
<accession>F4A0B4</accession>
<evidence type="ECO:0000256" key="4">
    <source>
        <dbReference type="SAM" id="Coils"/>
    </source>
</evidence>
<feature type="coiled-coil region" evidence="4">
    <location>
        <begin position="321"/>
        <end position="348"/>
    </location>
</feature>
<dbReference type="EMBL" id="CP002360">
    <property type="protein sequence ID" value="AEE97975.1"/>
    <property type="molecule type" value="Genomic_DNA"/>
</dbReference>
<keyword evidence="4" id="KW-0175">Coiled coil</keyword>
<dbReference type="eggNOG" id="COG0732">
    <property type="taxonomic scope" value="Bacteria"/>
</dbReference>
<reference evidence="7" key="1">
    <citation type="submission" date="2010-11" db="EMBL/GenBank/DDBJ databases">
        <title>The complete genome of Mahella australiensis DSM 15567.</title>
        <authorList>
            <consortium name="US DOE Joint Genome Institute (JGI-PGF)"/>
            <person name="Lucas S."/>
            <person name="Copeland A."/>
            <person name="Lapidus A."/>
            <person name="Bruce D."/>
            <person name="Goodwin L."/>
            <person name="Pitluck S."/>
            <person name="Kyrpides N."/>
            <person name="Mavromatis K."/>
            <person name="Pagani I."/>
            <person name="Ivanova N."/>
            <person name="Teshima H."/>
            <person name="Brettin T."/>
            <person name="Detter J.C."/>
            <person name="Han C."/>
            <person name="Tapia R."/>
            <person name="Land M."/>
            <person name="Hauser L."/>
            <person name="Markowitz V."/>
            <person name="Cheng J.-F."/>
            <person name="Hugenholtz P."/>
            <person name="Woyke T."/>
            <person name="Wu D."/>
            <person name="Spring S."/>
            <person name="Pukall R."/>
            <person name="Steenblock K."/>
            <person name="Schneider S."/>
            <person name="Klenk H.-P."/>
            <person name="Eisen J.A."/>
        </authorList>
    </citation>
    <scope>NUCLEOTIDE SEQUENCE [LARGE SCALE GENOMIC DNA]</scope>
    <source>
        <strain evidence="7">DSM 15567 / CIP 107919 / 50-1 BON</strain>
    </source>
</reference>
<evidence type="ECO:0000256" key="1">
    <source>
        <dbReference type="ARBA" id="ARBA00010923"/>
    </source>
</evidence>
<dbReference type="GO" id="GO:0003677">
    <property type="term" value="F:DNA binding"/>
    <property type="evidence" value="ECO:0007669"/>
    <property type="project" value="UniProtKB-KW"/>
</dbReference>
<dbReference type="Gene3D" id="1.10.287.1120">
    <property type="entry name" value="Bipartite methylase S protein"/>
    <property type="match status" value="1"/>
</dbReference>
<dbReference type="AlphaFoldDB" id="F4A0B4"/>
<dbReference type="InterPro" id="IPR044946">
    <property type="entry name" value="Restrct_endonuc_typeI_TRD_sf"/>
</dbReference>
<comment type="similarity">
    <text evidence="1">Belongs to the type-I restriction system S methylase family.</text>
</comment>
<dbReference type="RefSeq" id="WP_013782386.1">
    <property type="nucleotide sequence ID" value="NC_015520.1"/>
</dbReference>
<dbReference type="REBASE" id="35517">
    <property type="entry name" value="S.MauBONORF2851P"/>
</dbReference>
<keyword evidence="3" id="KW-0238">DNA-binding</keyword>
<keyword evidence="7" id="KW-1185">Reference proteome</keyword>
<dbReference type="SUPFAM" id="SSF116734">
    <property type="entry name" value="DNA methylase specificity domain"/>
    <property type="match status" value="2"/>
</dbReference>
<dbReference type="Gene3D" id="3.90.220.20">
    <property type="entry name" value="DNA methylase specificity domains"/>
    <property type="match status" value="2"/>
</dbReference>
<sequence>MVTYPSDWEKDTVSNVVDITTGCRDTQDNKANGKYPFFVRSPIVERIDVADFDCEAVLTAGDGIGTGKVYHYVKGKFSAHQRVYVMSNFRNIDGKYFYYFFSKNFFKEVEKYTAKSSVDSVRRAMIADMEFVHPSVSEQREIVKVLSDFDAYIDNLSELINKKKSIRDGALVDLISGRTRLEGFDYEWDNGKIGDILKILHGKSQRGVESYNGKYPILGTGGVIGKATEYLCDWECVLIGRKGTIDKPIYMNSPFWTIDTLYYSKPVENQCVKFQYYIFCAIPWYDYTESSGRPSLSRKVIENIPIRIPKYEEQQAIASVLTAMDKEIENLEAERDKMIQIREGAMDDLLTGRVRLTV</sequence>
<evidence type="ECO:0000256" key="3">
    <source>
        <dbReference type="ARBA" id="ARBA00023125"/>
    </source>
</evidence>
<keyword evidence="2" id="KW-0680">Restriction system</keyword>
<dbReference type="InterPro" id="IPR000055">
    <property type="entry name" value="Restrct_endonuc_typeI_TRD"/>
</dbReference>
<dbReference type="Proteomes" id="UP000008457">
    <property type="component" value="Chromosome"/>
</dbReference>
<evidence type="ECO:0000313" key="6">
    <source>
        <dbReference type="EMBL" id="AEE97975.1"/>
    </source>
</evidence>
<reference evidence="6 7" key="2">
    <citation type="journal article" date="2011" name="Stand. Genomic Sci.">
        <title>Complete genome sequence of Mahella australiensis type strain (50-1 BON).</title>
        <authorList>
            <person name="Sikorski J."/>
            <person name="Teshima H."/>
            <person name="Nolan M."/>
            <person name="Lucas S."/>
            <person name="Hammon N."/>
            <person name="Deshpande S."/>
            <person name="Cheng J.F."/>
            <person name="Pitluck S."/>
            <person name="Liolios K."/>
            <person name="Pagani I."/>
            <person name="Ivanova N."/>
            <person name="Huntemann M."/>
            <person name="Mavromatis K."/>
            <person name="Ovchinikova G."/>
            <person name="Pati A."/>
            <person name="Tapia R."/>
            <person name="Han C."/>
            <person name="Goodwin L."/>
            <person name="Chen A."/>
            <person name="Palaniappan K."/>
            <person name="Land M."/>
            <person name="Hauser L."/>
            <person name="Ngatchou-Djao O.D."/>
            <person name="Rohde M."/>
            <person name="Pukall R."/>
            <person name="Spring S."/>
            <person name="Abt B."/>
            <person name="Goker M."/>
            <person name="Detter J.C."/>
            <person name="Woyke T."/>
            <person name="Bristow J."/>
            <person name="Markowitz V."/>
            <person name="Hugenholtz P."/>
            <person name="Eisen J.A."/>
            <person name="Kyrpides N.C."/>
            <person name="Klenk H.P."/>
            <person name="Lapidus A."/>
        </authorList>
    </citation>
    <scope>NUCLEOTIDE SEQUENCE [LARGE SCALE GENOMIC DNA]</scope>
    <source>
        <strain evidence="7">DSM 15567 / CIP 107919 / 50-1 BON</strain>
    </source>
</reference>
<dbReference type="STRING" id="697281.Mahau_2850"/>
<dbReference type="PANTHER" id="PTHR30408">
    <property type="entry name" value="TYPE-1 RESTRICTION ENZYME ECOKI SPECIFICITY PROTEIN"/>
    <property type="match status" value="1"/>
</dbReference>
<organism evidence="6 7">
    <name type="scientific">Mahella australiensis (strain DSM 15567 / CIP 107919 / 50-1 BON)</name>
    <dbReference type="NCBI Taxonomy" id="697281"/>
    <lineage>
        <taxon>Bacteria</taxon>
        <taxon>Bacillati</taxon>
        <taxon>Bacillota</taxon>
        <taxon>Clostridia</taxon>
        <taxon>Thermoanaerobacterales</taxon>
        <taxon>Thermoanaerobacterales Family IV. Incertae Sedis</taxon>
        <taxon>Mahella</taxon>
    </lineage>
</organism>
<dbReference type="CDD" id="cd17288">
    <property type="entry name" value="RMtype1_S_LlaAI06ORF1089P_TRD1-CR1_like"/>
    <property type="match status" value="1"/>
</dbReference>
<protein>
    <submittedName>
        <fullName evidence="6">Restriction modification system DNA specificity domain protein</fullName>
    </submittedName>
</protein>
<feature type="domain" description="Type I restriction modification DNA specificity" evidence="5">
    <location>
        <begin position="187"/>
        <end position="330"/>
    </location>
</feature>
<name>F4A0B4_MAHA5</name>
<evidence type="ECO:0000313" key="7">
    <source>
        <dbReference type="Proteomes" id="UP000008457"/>
    </source>
</evidence>
<feature type="domain" description="Type I restriction modification DNA specificity" evidence="5">
    <location>
        <begin position="5"/>
        <end position="161"/>
    </location>
</feature>
<gene>
    <name evidence="6" type="ordered locus">Mahau_2850</name>
</gene>
<evidence type="ECO:0000259" key="5">
    <source>
        <dbReference type="Pfam" id="PF01420"/>
    </source>
</evidence>
<dbReference type="Pfam" id="PF01420">
    <property type="entry name" value="Methylase_S"/>
    <property type="match status" value="2"/>
</dbReference>
<dbReference type="PANTHER" id="PTHR30408:SF12">
    <property type="entry name" value="TYPE I RESTRICTION ENZYME MJAVIII SPECIFICITY SUBUNIT"/>
    <property type="match status" value="1"/>
</dbReference>
<dbReference type="GO" id="GO:0009307">
    <property type="term" value="P:DNA restriction-modification system"/>
    <property type="evidence" value="ECO:0007669"/>
    <property type="project" value="UniProtKB-KW"/>
</dbReference>
<evidence type="ECO:0000256" key="2">
    <source>
        <dbReference type="ARBA" id="ARBA00022747"/>
    </source>
</evidence>